<name>A0A8K1D9D8_9PASS</name>
<dbReference type="AlphaFoldDB" id="A0A8K1D9D8"/>
<sequence>MTPAGFGFRIPVSLLAHFGKGDADAEYAQEAMDFFQAFANSPKQLQEEDQKLKFLDSVCTLCRVAKDDAFSQDLDVFCHRYKLGEMIQVLLYYLFFDTVAVQERAMSRVRLLSHLLAESSTVHAGQNEDSGAACGQIQIPVLGKMLDHLFFKLFRKEETSLISLDILCSLFTFLSK</sequence>
<keyword evidence="2" id="KW-1185">Reference proteome</keyword>
<protein>
    <submittedName>
        <fullName evidence="1">Uncharacterized protein</fullName>
    </submittedName>
</protein>
<reference evidence="1" key="1">
    <citation type="submission" date="2019-04" db="EMBL/GenBank/DDBJ databases">
        <title>Genome assembly of Zosterops borbonicus 15179.</title>
        <authorList>
            <person name="Leroy T."/>
            <person name="Anselmetti Y."/>
            <person name="Tilak M.-K."/>
            <person name="Nabholz B."/>
        </authorList>
    </citation>
    <scope>NUCLEOTIDE SEQUENCE</scope>
    <source>
        <strain evidence="1">HGM_15179</strain>
        <tissue evidence="1">Muscle</tissue>
    </source>
</reference>
<comment type="caution">
    <text evidence="1">The sequence shown here is derived from an EMBL/GenBank/DDBJ whole genome shotgun (WGS) entry which is preliminary data.</text>
</comment>
<organism evidence="1 2">
    <name type="scientific">Zosterops borbonicus</name>
    <dbReference type="NCBI Taxonomy" id="364589"/>
    <lineage>
        <taxon>Eukaryota</taxon>
        <taxon>Metazoa</taxon>
        <taxon>Chordata</taxon>
        <taxon>Craniata</taxon>
        <taxon>Vertebrata</taxon>
        <taxon>Euteleostomi</taxon>
        <taxon>Archelosauria</taxon>
        <taxon>Archosauria</taxon>
        <taxon>Dinosauria</taxon>
        <taxon>Saurischia</taxon>
        <taxon>Theropoda</taxon>
        <taxon>Coelurosauria</taxon>
        <taxon>Aves</taxon>
        <taxon>Neognathae</taxon>
        <taxon>Neoaves</taxon>
        <taxon>Telluraves</taxon>
        <taxon>Australaves</taxon>
        <taxon>Passeriformes</taxon>
        <taxon>Sylvioidea</taxon>
        <taxon>Zosteropidae</taxon>
        <taxon>Zosterops</taxon>
    </lineage>
</organism>
<dbReference type="Proteomes" id="UP000796761">
    <property type="component" value="Unassembled WGS sequence"/>
</dbReference>
<accession>A0A8K1D9D8</accession>
<evidence type="ECO:0000313" key="1">
    <source>
        <dbReference type="EMBL" id="TRZ07685.1"/>
    </source>
</evidence>
<proteinExistence type="predicted"/>
<gene>
    <name evidence="1" type="ORF">HGM15179_019422</name>
</gene>
<dbReference type="OrthoDB" id="9221795at2759"/>
<dbReference type="EMBL" id="SWJQ01001669">
    <property type="protein sequence ID" value="TRZ07685.1"/>
    <property type="molecule type" value="Genomic_DNA"/>
</dbReference>
<evidence type="ECO:0000313" key="2">
    <source>
        <dbReference type="Proteomes" id="UP000796761"/>
    </source>
</evidence>